<dbReference type="Gene3D" id="3.40.50.1820">
    <property type="entry name" value="alpha/beta hydrolase"/>
    <property type="match status" value="1"/>
</dbReference>
<accession>A0A1B1AG09</accession>
<dbReference type="STRING" id="1759059.ATE48_05955"/>
<proteinExistence type="predicted"/>
<gene>
    <name evidence="2" type="ORF">ATE48_05955</name>
</gene>
<name>A0A1B1AG09_9PROT</name>
<protein>
    <recommendedName>
        <fullName evidence="1">AB hydrolase-1 domain-containing protein</fullName>
    </recommendedName>
</protein>
<dbReference type="InterPro" id="IPR029058">
    <property type="entry name" value="AB_hydrolase_fold"/>
</dbReference>
<evidence type="ECO:0000313" key="3">
    <source>
        <dbReference type="Proteomes" id="UP000092498"/>
    </source>
</evidence>
<dbReference type="SUPFAM" id="SSF53474">
    <property type="entry name" value="alpha/beta-Hydrolases"/>
    <property type="match status" value="1"/>
</dbReference>
<dbReference type="PRINTS" id="PR00111">
    <property type="entry name" value="ABHYDROLASE"/>
</dbReference>
<evidence type="ECO:0000313" key="2">
    <source>
        <dbReference type="EMBL" id="ANP45493.1"/>
    </source>
</evidence>
<dbReference type="FunCoup" id="A0A1B1AG09">
    <property type="interactions" value="414"/>
</dbReference>
<keyword evidence="3" id="KW-1185">Reference proteome</keyword>
<dbReference type="OrthoDB" id="9791366at2"/>
<feature type="domain" description="AB hydrolase-1" evidence="1">
    <location>
        <begin position="40"/>
        <end position="284"/>
    </location>
</feature>
<dbReference type="AlphaFoldDB" id="A0A1B1AG09"/>
<dbReference type="PANTHER" id="PTHR43194">
    <property type="entry name" value="HYDROLASE ALPHA/BETA FOLD FAMILY"/>
    <property type="match status" value="1"/>
</dbReference>
<organism evidence="2 3">
    <name type="scientific">Candidatus Viadribacter manganicus</name>
    <dbReference type="NCBI Taxonomy" id="1759059"/>
    <lineage>
        <taxon>Bacteria</taxon>
        <taxon>Pseudomonadati</taxon>
        <taxon>Pseudomonadota</taxon>
        <taxon>Alphaproteobacteria</taxon>
        <taxon>Hyphomonadales</taxon>
        <taxon>Hyphomonadaceae</taxon>
        <taxon>Candidatus Viadribacter</taxon>
    </lineage>
</organism>
<dbReference type="EMBL" id="CP013244">
    <property type="protein sequence ID" value="ANP45493.1"/>
    <property type="molecule type" value="Genomic_DNA"/>
</dbReference>
<dbReference type="Pfam" id="PF00561">
    <property type="entry name" value="Abhydrolase_1"/>
    <property type="match status" value="1"/>
</dbReference>
<dbReference type="Proteomes" id="UP000092498">
    <property type="component" value="Chromosome"/>
</dbReference>
<dbReference type="InParanoid" id="A0A1B1AG09"/>
<sequence length="299" mass="31849">MDAGAPIGIGGYEERVIATLDGLAIYARDYPPLAPETGAPVVCLHGLTRNSRDFEVIAPRIAALGRRVIVPDMRGRGKSANDPDPAHYVPAVYAQDVLKLLDSLGIGRAVFLGTSMGGLITMVIAATNPDRIAASVLNDVGPQLNTSGLARIANYVGHVQPVASWQDAAVAARSTNGAAFPDRLDDDAFWLAFAHRTFRARDDGQIELDYDPHIALAFADFDADAPPADLTPYFEALAKAPVLSVRGGLSDILSQEAAERMRAVNDRVDAVTIEGIGHAPMLDEPDAWDAVLDFLAKVE</sequence>
<dbReference type="InterPro" id="IPR050228">
    <property type="entry name" value="Carboxylesterase_BioH"/>
</dbReference>
<dbReference type="KEGG" id="cbot:ATE48_05955"/>
<evidence type="ECO:0000259" key="1">
    <source>
        <dbReference type="Pfam" id="PF00561"/>
    </source>
</evidence>
<dbReference type="InterPro" id="IPR000073">
    <property type="entry name" value="AB_hydrolase_1"/>
</dbReference>
<dbReference type="PANTHER" id="PTHR43194:SF2">
    <property type="entry name" value="PEROXISOMAL MEMBRANE PROTEIN LPX1"/>
    <property type="match status" value="1"/>
</dbReference>
<dbReference type="RefSeq" id="WP_066768902.1">
    <property type="nucleotide sequence ID" value="NZ_CP013244.1"/>
</dbReference>
<reference evidence="2 3" key="1">
    <citation type="submission" date="2015-11" db="EMBL/GenBank/DDBJ databases">
        <title>Whole-Genome Sequence of Candidatus Oderbacter manganicum from the National Park Lower Oder Valley, Germany.</title>
        <authorList>
            <person name="Braun B."/>
            <person name="Liere K."/>
            <person name="Szewzyk U."/>
        </authorList>
    </citation>
    <scope>NUCLEOTIDE SEQUENCE [LARGE SCALE GENOMIC DNA]</scope>
    <source>
        <strain evidence="2 3">OTSz_A_272</strain>
    </source>
</reference>